<dbReference type="GO" id="GO:0015627">
    <property type="term" value="C:type II protein secretion system complex"/>
    <property type="evidence" value="ECO:0007669"/>
    <property type="project" value="InterPro"/>
</dbReference>
<dbReference type="Proteomes" id="UP000317369">
    <property type="component" value="Chromosome"/>
</dbReference>
<dbReference type="Pfam" id="PF07963">
    <property type="entry name" value="N_methyl"/>
    <property type="match status" value="1"/>
</dbReference>
<dbReference type="Gene3D" id="3.30.700.10">
    <property type="entry name" value="Glycoprotein, Type 4 Pilin"/>
    <property type="match status" value="1"/>
</dbReference>
<dbReference type="AlphaFoldDB" id="A0A517YTL2"/>
<dbReference type="PANTHER" id="PTHR30093:SF2">
    <property type="entry name" value="TYPE II SECRETION SYSTEM PROTEIN H"/>
    <property type="match status" value="1"/>
</dbReference>
<dbReference type="InterPro" id="IPR045584">
    <property type="entry name" value="Pilin-like"/>
</dbReference>
<reference evidence="2 3" key="1">
    <citation type="submission" date="2019-02" db="EMBL/GenBank/DDBJ databases">
        <title>Deep-cultivation of Planctomycetes and their phenomic and genomic characterization uncovers novel biology.</title>
        <authorList>
            <person name="Wiegand S."/>
            <person name="Jogler M."/>
            <person name="Boedeker C."/>
            <person name="Pinto D."/>
            <person name="Vollmers J."/>
            <person name="Rivas-Marin E."/>
            <person name="Kohn T."/>
            <person name="Peeters S.H."/>
            <person name="Heuer A."/>
            <person name="Rast P."/>
            <person name="Oberbeckmann S."/>
            <person name="Bunk B."/>
            <person name="Jeske O."/>
            <person name="Meyerdierks A."/>
            <person name="Storesund J.E."/>
            <person name="Kallscheuer N."/>
            <person name="Luecker S."/>
            <person name="Lage O.M."/>
            <person name="Pohl T."/>
            <person name="Merkel B.J."/>
            <person name="Hornburger P."/>
            <person name="Mueller R.-W."/>
            <person name="Bruemmer F."/>
            <person name="Labrenz M."/>
            <person name="Spormann A.M."/>
            <person name="Op den Camp H."/>
            <person name="Overmann J."/>
            <person name="Amann R."/>
            <person name="Jetten M.S.M."/>
            <person name="Mascher T."/>
            <person name="Medema M.H."/>
            <person name="Devos D.P."/>
            <person name="Kaster A.-K."/>
            <person name="Ovreas L."/>
            <person name="Rohde M."/>
            <person name="Galperin M.Y."/>
            <person name="Jogler C."/>
        </authorList>
    </citation>
    <scope>NUCLEOTIDE SEQUENCE [LARGE SCALE GENOMIC DNA]</scope>
    <source>
        <strain evidence="2 3">KS4</strain>
    </source>
</reference>
<dbReference type="InterPro" id="IPR000983">
    <property type="entry name" value="Bac_GSPG_pilin"/>
</dbReference>
<dbReference type="PRINTS" id="PR00813">
    <property type="entry name" value="BCTERIALGSPG"/>
</dbReference>
<sequence length="222" mass="25242">MVRQQHAFTLIELLVVIAIIAILIGLLLPALATARDQGLAVQCLSRMRQLGINTTLYAIDNDGQLPMSTHSSGFNYMLRWEYALVPYYTGSRFDPSNLEPIKLLSRTVYRCPKDDREEWQHWSYGASVYFDDFGDGRAYGTLVSIPNTSGTIHYGELKSGSSADHIMSAFWKSFGAEPEVDMERHGKHQQYVFIDGHAEVMRFKETYDLPNGVDRWDPKVAR</sequence>
<accession>A0A517YTL2</accession>
<gene>
    <name evidence="2" type="ORF">KS4_16310</name>
</gene>
<evidence type="ECO:0000313" key="2">
    <source>
        <dbReference type="EMBL" id="QDU33580.1"/>
    </source>
</evidence>
<dbReference type="GO" id="GO:0015628">
    <property type="term" value="P:protein secretion by the type II secretion system"/>
    <property type="evidence" value="ECO:0007669"/>
    <property type="project" value="InterPro"/>
</dbReference>
<evidence type="ECO:0000256" key="1">
    <source>
        <dbReference type="ARBA" id="ARBA00022481"/>
    </source>
</evidence>
<proteinExistence type="predicted"/>
<keyword evidence="1" id="KW-0488">Methylation</keyword>
<protein>
    <recommendedName>
        <fullName evidence="4">Prepilin-type N-terminal cleavage/methylation domain-containing protein</fullName>
    </recommendedName>
</protein>
<keyword evidence="3" id="KW-1185">Reference proteome</keyword>
<name>A0A517YTL2_9BACT</name>
<organism evidence="2 3">
    <name type="scientific">Poriferisphaera corsica</name>
    <dbReference type="NCBI Taxonomy" id="2528020"/>
    <lineage>
        <taxon>Bacteria</taxon>
        <taxon>Pseudomonadati</taxon>
        <taxon>Planctomycetota</taxon>
        <taxon>Phycisphaerae</taxon>
        <taxon>Phycisphaerales</taxon>
        <taxon>Phycisphaeraceae</taxon>
        <taxon>Poriferisphaera</taxon>
    </lineage>
</organism>
<evidence type="ECO:0008006" key="4">
    <source>
        <dbReference type="Google" id="ProtNLM"/>
    </source>
</evidence>
<evidence type="ECO:0000313" key="3">
    <source>
        <dbReference type="Proteomes" id="UP000317369"/>
    </source>
</evidence>
<dbReference type="InterPro" id="IPR012902">
    <property type="entry name" value="N_methyl_site"/>
</dbReference>
<dbReference type="EMBL" id="CP036425">
    <property type="protein sequence ID" value="QDU33580.1"/>
    <property type="molecule type" value="Genomic_DNA"/>
</dbReference>
<dbReference type="SUPFAM" id="SSF54523">
    <property type="entry name" value="Pili subunits"/>
    <property type="match status" value="1"/>
</dbReference>
<dbReference type="PANTHER" id="PTHR30093">
    <property type="entry name" value="GENERAL SECRETION PATHWAY PROTEIN G"/>
    <property type="match status" value="1"/>
</dbReference>
<dbReference type="NCBIfam" id="TIGR02532">
    <property type="entry name" value="IV_pilin_GFxxxE"/>
    <property type="match status" value="1"/>
</dbReference>
<dbReference type="KEGG" id="pcor:KS4_16310"/>